<accession>A0A7W7Z9P2</accession>
<dbReference type="InterPro" id="IPR010328">
    <property type="entry name" value="DUF928"/>
</dbReference>
<keyword evidence="1" id="KW-0472">Membrane</keyword>
<gene>
    <name evidence="2" type="ORF">HDF16_000015</name>
</gene>
<dbReference type="Pfam" id="PF06051">
    <property type="entry name" value="DUF928"/>
    <property type="match status" value="1"/>
</dbReference>
<dbReference type="EMBL" id="JACHIP010000001">
    <property type="protein sequence ID" value="MBB5055346.1"/>
    <property type="molecule type" value="Genomic_DNA"/>
</dbReference>
<keyword evidence="1" id="KW-0812">Transmembrane</keyword>
<evidence type="ECO:0000313" key="3">
    <source>
        <dbReference type="Proteomes" id="UP000540989"/>
    </source>
</evidence>
<evidence type="ECO:0000313" key="2">
    <source>
        <dbReference type="EMBL" id="MBB5055346.1"/>
    </source>
</evidence>
<feature type="transmembrane region" description="Helical" evidence="1">
    <location>
        <begin position="21"/>
        <end position="44"/>
    </location>
</feature>
<dbReference type="RefSeq" id="WP_184212979.1">
    <property type="nucleotide sequence ID" value="NZ_JACHIP010000001.1"/>
</dbReference>
<dbReference type="Proteomes" id="UP000540989">
    <property type="component" value="Unassembled WGS sequence"/>
</dbReference>
<keyword evidence="3" id="KW-1185">Reference proteome</keyword>
<comment type="caution">
    <text evidence="2">The sequence shown here is derived from an EMBL/GenBank/DDBJ whole genome shotgun (WGS) entry which is preliminary data.</text>
</comment>
<evidence type="ECO:0000256" key="1">
    <source>
        <dbReference type="SAM" id="Phobius"/>
    </source>
</evidence>
<reference evidence="2 3" key="1">
    <citation type="submission" date="2020-08" db="EMBL/GenBank/DDBJ databases">
        <title>Genomic Encyclopedia of Type Strains, Phase IV (KMG-V): Genome sequencing to study the core and pangenomes of soil and plant-associated prokaryotes.</title>
        <authorList>
            <person name="Whitman W."/>
        </authorList>
    </citation>
    <scope>NUCLEOTIDE SEQUENCE [LARGE SCALE GENOMIC DNA]</scope>
    <source>
        <strain evidence="2 3">M8UP14</strain>
    </source>
</reference>
<name>A0A7W7Z9P2_9BACT</name>
<evidence type="ECO:0008006" key="4">
    <source>
        <dbReference type="Google" id="ProtNLM"/>
    </source>
</evidence>
<proteinExistence type="predicted"/>
<dbReference type="AlphaFoldDB" id="A0A7W7Z9P2"/>
<organism evidence="2 3">
    <name type="scientific">Granulicella aggregans</name>
    <dbReference type="NCBI Taxonomy" id="474949"/>
    <lineage>
        <taxon>Bacteria</taxon>
        <taxon>Pseudomonadati</taxon>
        <taxon>Acidobacteriota</taxon>
        <taxon>Terriglobia</taxon>
        <taxon>Terriglobales</taxon>
        <taxon>Acidobacteriaceae</taxon>
        <taxon>Granulicella</taxon>
    </lineage>
</organism>
<keyword evidence="1" id="KW-1133">Transmembrane helix</keyword>
<protein>
    <recommendedName>
        <fullName evidence="4">DUF928 domain-containing protein</fullName>
    </recommendedName>
</protein>
<sequence length="265" mass="28167">MKTVGELAAMRHPIKNGRVSLLRLVTTQSIVAGAICCVLLYGVAGQSQSPPPPPAKSTRVRAKLDGFDIAPTSGKAPNQIGGASRDLGALTLYAPKLAKAYTLTPTFFWSAEDDRAEFTFKLAAMSAQESPIYVKKVAGGKFTYPSDAPALKPSETYVWSVQPENDLMGGMASASLLIVGGSNRDTVASALSSAKVVADQPSPDAAKIYVDNRLWFDALSEYTALIEKHPDMSQYRTARAQLYDQLPATQPLADADTAAAAKGQK</sequence>